<dbReference type="SUPFAM" id="SSF53756">
    <property type="entry name" value="UDP-Glycosyltransferase/glycogen phosphorylase"/>
    <property type="match status" value="1"/>
</dbReference>
<dbReference type="HOGENOM" id="CLU_023957_1_0_1"/>
<reference evidence="6" key="1">
    <citation type="journal article" date="2013" name="Science">
        <title>The Amborella genome and the evolution of flowering plants.</title>
        <authorList>
            <consortium name="Amborella Genome Project"/>
        </authorList>
    </citation>
    <scope>NUCLEOTIDE SEQUENCE [LARGE SCALE GENOMIC DNA]</scope>
</reference>
<keyword evidence="3" id="KW-0472">Membrane</keyword>
<feature type="transmembrane region" description="Helical" evidence="3">
    <location>
        <begin position="70"/>
        <end position="87"/>
    </location>
</feature>
<keyword evidence="1" id="KW-0808">Transferase</keyword>
<proteinExistence type="predicted"/>
<dbReference type="eggNOG" id="KOG0853">
    <property type="taxonomic scope" value="Eukaryota"/>
</dbReference>
<evidence type="ECO:0000256" key="2">
    <source>
        <dbReference type="SAM" id="MobiDB-lite"/>
    </source>
</evidence>
<feature type="compositionally biased region" description="Basic residues" evidence="2">
    <location>
        <begin position="183"/>
        <end position="197"/>
    </location>
</feature>
<keyword evidence="3" id="KW-1133">Transmembrane helix</keyword>
<feature type="compositionally biased region" description="Polar residues" evidence="2">
    <location>
        <begin position="173"/>
        <end position="182"/>
    </location>
</feature>
<dbReference type="KEGG" id="atr:18434232"/>
<dbReference type="EMBL" id="KI393933">
    <property type="protein sequence ID" value="ERN06045.1"/>
    <property type="molecule type" value="Genomic_DNA"/>
</dbReference>
<dbReference type="STRING" id="13333.W1PG34"/>
<dbReference type="PANTHER" id="PTHR47778:SF2">
    <property type="entry name" value="GLYCOSYL TRANSFERASE FAMILY 1 DOMAIN-CONTAINING PROTEIN"/>
    <property type="match status" value="1"/>
</dbReference>
<feature type="region of interest" description="Disordered" evidence="2">
    <location>
        <begin position="173"/>
        <end position="212"/>
    </location>
</feature>
<dbReference type="OMA" id="IAWWVME"/>
<dbReference type="PANTHER" id="PTHR47778">
    <property type="entry name" value="BNAA05G14870D PROTEIN"/>
    <property type="match status" value="1"/>
</dbReference>
<dbReference type="InterPro" id="IPR001296">
    <property type="entry name" value="Glyco_trans_1"/>
</dbReference>
<feature type="compositionally biased region" description="Basic residues" evidence="2">
    <location>
        <begin position="572"/>
        <end position="588"/>
    </location>
</feature>
<evidence type="ECO:0000313" key="5">
    <source>
        <dbReference type="EMBL" id="ERN06045.1"/>
    </source>
</evidence>
<dbReference type="InterPro" id="IPR041693">
    <property type="entry name" value="Glyco_trans_4_5"/>
</dbReference>
<evidence type="ECO:0000256" key="1">
    <source>
        <dbReference type="ARBA" id="ARBA00022676"/>
    </source>
</evidence>
<sequence>MDETDNNRRELPGTLRQISLRPSGSLKSTLSGRLTPRSSPSFRRSHFSHTPRKEGRIRASPAYWVRSKRLLPLLVIIAVWSYVGFYVQSRWAHHEDNEQFLGYQSNSKETNISNRASNQSLDPQNKPHTNHVNSLLYNVSHKKQPKEDQQGSDQKRLLIESLKKKGNWTTKEASLVSIQRGTTTRKPKRSNRTKQKSGKVGARGSNKNTGNNTMFNVGEFDGMPSKNTSYGLVVGPFGNVEDSVLGWSAGKRSGTCDRKGEFAHMVWGRSFVVILHELSMTGAPLSMMELATELLSCGGTVSAVVLSKKGGLMAELSRRGIKVLKDKADFSYKVAMKADLVIAGSAVCSDWIEQYLANYPSSGSQIIWWIMENRRPYFDRAKNMLDKVKKLLFLSESQSQQWLTWCKEEHIRLKSPLDIVPLSVNDELAFVAGFNTSLSTPTFSIDKMLERRKLLRDEIRREMGLTPNDMLVMTLSSINPGKGQLLFLESALLTISKNFSSNIDYESHLSLNITSQDHPTMEKNQQSRILLEPSLLNNKSTNGSFKSFGSTSDIVSDSENKSSNFSILSPPRGHKHKGGKPKRRKRRKLLSENEDRQEQGLKILIGSMGSKSNKVLFVKVILRFLSQHPELSKLMLWTPATTNVASLYAAADVYVINAQGHGETFGRVTIEAMAFGLPILGTDAGGTREIVDHEVNGLLHPLGRDGVPILAQNIHFLLKNPWARERMGLQGRSKVEKMFLKHHMYNRLAGVLHKVMKIK</sequence>
<accession>W1PG34</accession>
<feature type="domain" description="Glycosyl transferase family 1" evidence="4">
    <location>
        <begin position="627"/>
        <end position="733"/>
    </location>
</feature>
<dbReference type="AlphaFoldDB" id="W1PG34"/>
<evidence type="ECO:0000256" key="3">
    <source>
        <dbReference type="SAM" id="Phobius"/>
    </source>
</evidence>
<evidence type="ECO:0000259" key="4">
    <source>
        <dbReference type="Pfam" id="PF00534"/>
    </source>
</evidence>
<feature type="compositionally biased region" description="Polar residues" evidence="2">
    <location>
        <begin position="22"/>
        <end position="32"/>
    </location>
</feature>
<dbReference type="Pfam" id="PF16994">
    <property type="entry name" value="Glyco_trans_4_5"/>
    <property type="match status" value="1"/>
</dbReference>
<dbReference type="Gene3D" id="3.40.50.2000">
    <property type="entry name" value="Glycogen Phosphorylase B"/>
    <property type="match status" value="1"/>
</dbReference>
<dbReference type="Gramene" id="ERN06045">
    <property type="protein sequence ID" value="ERN06045"/>
    <property type="gene ID" value="AMTR_s00142p00066020"/>
</dbReference>
<gene>
    <name evidence="5" type="ORF">AMTR_s00142p00066020</name>
</gene>
<evidence type="ECO:0000313" key="6">
    <source>
        <dbReference type="Proteomes" id="UP000017836"/>
    </source>
</evidence>
<keyword evidence="6" id="KW-1185">Reference proteome</keyword>
<dbReference type="OrthoDB" id="512920at2759"/>
<keyword evidence="3" id="KW-0812">Transmembrane</keyword>
<dbReference type="CDD" id="cd03801">
    <property type="entry name" value="GT4_PimA-like"/>
    <property type="match status" value="1"/>
</dbReference>
<dbReference type="Pfam" id="PF00534">
    <property type="entry name" value="Glycos_transf_1"/>
    <property type="match status" value="1"/>
</dbReference>
<feature type="region of interest" description="Disordered" evidence="2">
    <location>
        <begin position="22"/>
        <end position="53"/>
    </location>
</feature>
<organism evidence="5 6">
    <name type="scientific">Amborella trichopoda</name>
    <dbReference type="NCBI Taxonomy" id="13333"/>
    <lineage>
        <taxon>Eukaryota</taxon>
        <taxon>Viridiplantae</taxon>
        <taxon>Streptophyta</taxon>
        <taxon>Embryophyta</taxon>
        <taxon>Tracheophyta</taxon>
        <taxon>Spermatophyta</taxon>
        <taxon>Magnoliopsida</taxon>
        <taxon>Amborellales</taxon>
        <taxon>Amborellaceae</taxon>
        <taxon>Amborella</taxon>
    </lineage>
</organism>
<protein>
    <recommendedName>
        <fullName evidence="4">Glycosyl transferase family 1 domain-containing protein</fullName>
    </recommendedName>
</protein>
<keyword evidence="1" id="KW-0328">Glycosyltransferase</keyword>
<dbReference type="GO" id="GO:0016757">
    <property type="term" value="F:glycosyltransferase activity"/>
    <property type="evidence" value="ECO:0007669"/>
    <property type="project" value="UniProtKB-KW"/>
</dbReference>
<feature type="region of interest" description="Disordered" evidence="2">
    <location>
        <begin position="550"/>
        <end position="594"/>
    </location>
</feature>
<dbReference type="Proteomes" id="UP000017836">
    <property type="component" value="Unassembled WGS sequence"/>
</dbReference>
<name>W1PG34_AMBTC</name>
<feature type="compositionally biased region" description="Polar residues" evidence="2">
    <location>
        <begin position="550"/>
        <end position="567"/>
    </location>
</feature>